<dbReference type="Gene3D" id="3.90.25.10">
    <property type="entry name" value="UDP-galactose 4-epimerase, domain 1"/>
    <property type="match status" value="1"/>
</dbReference>
<dbReference type="AlphaFoldDB" id="A0A2Z3H7S9"/>
<reference evidence="2 3" key="1">
    <citation type="submission" date="2018-01" db="EMBL/GenBank/DDBJ databases">
        <title>G. obscuriglobus.</title>
        <authorList>
            <person name="Franke J."/>
            <person name="Blomberg W."/>
            <person name="Selmecki A."/>
        </authorList>
    </citation>
    <scope>NUCLEOTIDE SEQUENCE [LARGE SCALE GENOMIC DNA]</scope>
    <source>
        <strain evidence="2 3">DSM 5831</strain>
    </source>
</reference>
<dbReference type="Proteomes" id="UP000245802">
    <property type="component" value="Chromosome"/>
</dbReference>
<dbReference type="OrthoDB" id="258549at2"/>
<dbReference type="InterPro" id="IPR036291">
    <property type="entry name" value="NAD(P)-bd_dom_sf"/>
</dbReference>
<gene>
    <name evidence="2" type="ORF">C1280_12470</name>
</gene>
<feature type="domain" description="NAD(P)-binding" evidence="1">
    <location>
        <begin position="4"/>
        <end position="305"/>
    </location>
</feature>
<organism evidence="2 3">
    <name type="scientific">Gemmata obscuriglobus</name>
    <dbReference type="NCBI Taxonomy" id="114"/>
    <lineage>
        <taxon>Bacteria</taxon>
        <taxon>Pseudomonadati</taxon>
        <taxon>Planctomycetota</taxon>
        <taxon>Planctomycetia</taxon>
        <taxon>Gemmatales</taxon>
        <taxon>Gemmataceae</taxon>
        <taxon>Gemmata</taxon>
    </lineage>
</organism>
<evidence type="ECO:0000259" key="1">
    <source>
        <dbReference type="Pfam" id="PF16363"/>
    </source>
</evidence>
<protein>
    <submittedName>
        <fullName evidence="2">NAD-dependent dehydratase</fullName>
    </submittedName>
</protein>
<dbReference type="Pfam" id="PF16363">
    <property type="entry name" value="GDP_Man_Dehyd"/>
    <property type="match status" value="1"/>
</dbReference>
<dbReference type="EMBL" id="CP025958">
    <property type="protein sequence ID" value="AWM37724.1"/>
    <property type="molecule type" value="Genomic_DNA"/>
</dbReference>
<dbReference type="InterPro" id="IPR016040">
    <property type="entry name" value="NAD(P)-bd_dom"/>
</dbReference>
<keyword evidence="3" id="KW-1185">Reference proteome</keyword>
<dbReference type="Gene3D" id="3.40.50.720">
    <property type="entry name" value="NAD(P)-binding Rossmann-like Domain"/>
    <property type="match status" value="1"/>
</dbReference>
<name>A0A2Z3H7S9_9BACT</name>
<sequence>MRILITGITGFVGGHLVEHLMSLGGHELFGVSRRAEWPEGLSHLSPHARLYAVDLCDGAGTERVVRECRPDWVCHLAGYANTGGSFRDPERAWRENLTATRCLYDAVAGSGLKPRILFVSTGLIYGEPDEPDGVCDESTTLKPASPYASSKAAADLISYQYTRSAGLDIVRVRLFNQIGPRQSADFAVPNFARQIAAAEVGKQAPEVNVGDLSARRDVADVRDIVAAFPLLLEKGQCGEAYNAARGESFLIQSLLDRLVAMSRVPIQVNQKIEPGRKADTAVARADAAKLRTATGWAPQVTLDQSLAGVLNYWRSLSSA</sequence>
<dbReference type="PANTHER" id="PTHR43000">
    <property type="entry name" value="DTDP-D-GLUCOSE 4,6-DEHYDRATASE-RELATED"/>
    <property type="match status" value="1"/>
</dbReference>
<evidence type="ECO:0000313" key="2">
    <source>
        <dbReference type="EMBL" id="AWM37724.1"/>
    </source>
</evidence>
<accession>A0A2Z3H7S9</accession>
<dbReference type="RefSeq" id="WP_010042660.1">
    <property type="nucleotide sequence ID" value="NZ_CP025958.1"/>
</dbReference>
<dbReference type="KEGG" id="gog:C1280_12470"/>
<dbReference type="SUPFAM" id="SSF51735">
    <property type="entry name" value="NAD(P)-binding Rossmann-fold domains"/>
    <property type="match status" value="1"/>
</dbReference>
<proteinExistence type="predicted"/>
<evidence type="ECO:0000313" key="3">
    <source>
        <dbReference type="Proteomes" id="UP000245802"/>
    </source>
</evidence>